<accession>A0A508U0P9</accession>
<keyword evidence="1 3" id="KW-0378">Hydrolase</keyword>
<dbReference type="Pfam" id="PF00561">
    <property type="entry name" value="Abhydrolase_1"/>
    <property type="match status" value="1"/>
</dbReference>
<evidence type="ECO:0000313" key="4">
    <source>
        <dbReference type="Proteomes" id="UP000328092"/>
    </source>
</evidence>
<dbReference type="RefSeq" id="WP_139864711.1">
    <property type="nucleotide sequence ID" value="NZ_CAADFC020000033.1"/>
</dbReference>
<comment type="caution">
    <text evidence="3">The sequence shown here is derived from an EMBL/GenBank/DDBJ whole genome shotgun (WGS) entry which is preliminary data.</text>
</comment>
<dbReference type="PRINTS" id="PR00111">
    <property type="entry name" value="ABHYDROLASE"/>
</dbReference>
<dbReference type="PANTHER" id="PTHR43798">
    <property type="entry name" value="MONOACYLGLYCEROL LIPASE"/>
    <property type="match status" value="1"/>
</dbReference>
<dbReference type="GO" id="GO:0016020">
    <property type="term" value="C:membrane"/>
    <property type="evidence" value="ECO:0007669"/>
    <property type="project" value="TreeGrafter"/>
</dbReference>
<name>A0A508U0P9_9BRAD</name>
<evidence type="ECO:0000313" key="3">
    <source>
        <dbReference type="EMBL" id="VIO79980.1"/>
    </source>
</evidence>
<dbReference type="PANTHER" id="PTHR43798:SF31">
    <property type="entry name" value="AB HYDROLASE SUPERFAMILY PROTEIN YCLE"/>
    <property type="match status" value="1"/>
</dbReference>
<keyword evidence="4" id="KW-1185">Reference proteome</keyword>
<dbReference type="EC" id="3.3.2.10" evidence="3"/>
<dbReference type="OrthoDB" id="9785847at2"/>
<dbReference type="InterPro" id="IPR000073">
    <property type="entry name" value="AB_hydrolase_1"/>
</dbReference>
<protein>
    <submittedName>
        <fullName evidence="3">Epoxide hydrolase B</fullName>
        <ecNumber evidence="3">3.3.2.10</ecNumber>
    </submittedName>
</protein>
<dbReference type="InterPro" id="IPR050266">
    <property type="entry name" value="AB_hydrolase_sf"/>
</dbReference>
<reference evidence="3" key="1">
    <citation type="submission" date="2019-02" db="EMBL/GenBank/DDBJ databases">
        <authorList>
            <person name="Pothier F.J."/>
        </authorList>
    </citation>
    <scope>NUCLEOTIDE SEQUENCE</scope>
    <source>
        <strain evidence="3">CI-1B</strain>
    </source>
</reference>
<sequence length="242" mass="25988">MPFACHRGQRIHYTVEGTGPLIVLQHGLLLDAASWRECGVVAALADRFRVVCIDSLGHGLSDKPADPELYGQAQRAGDIVAVLDDLGCERAHVVGHSMGGWLAVGVARYFPKRLASLAIGGWDFQTGLPRGNSGPLTYSAFITFARRTVPELVAWVTPDLEGGVRACFNALDQLDGAEDAVLASRVPVLLWNGREDGPHDPMLRFAEDNGLHAMSIPGDHLGALYQNGAVIGERIGAFIRQS</sequence>
<dbReference type="AlphaFoldDB" id="A0A508U0P9"/>
<dbReference type="SUPFAM" id="SSF53474">
    <property type="entry name" value="alpha/beta-Hydrolases"/>
    <property type="match status" value="1"/>
</dbReference>
<evidence type="ECO:0000259" key="2">
    <source>
        <dbReference type="Pfam" id="PF00561"/>
    </source>
</evidence>
<dbReference type="InterPro" id="IPR029058">
    <property type="entry name" value="AB_hydrolase_fold"/>
</dbReference>
<organism evidence="3 4">
    <name type="scientific">Bradyrhizobium ivorense</name>
    <dbReference type="NCBI Taxonomy" id="2511166"/>
    <lineage>
        <taxon>Bacteria</taxon>
        <taxon>Pseudomonadati</taxon>
        <taxon>Pseudomonadota</taxon>
        <taxon>Alphaproteobacteria</taxon>
        <taxon>Hyphomicrobiales</taxon>
        <taxon>Nitrobacteraceae</taxon>
        <taxon>Bradyrhizobium</taxon>
    </lineage>
</organism>
<proteinExistence type="predicted"/>
<feature type="domain" description="AB hydrolase-1" evidence="2">
    <location>
        <begin position="20"/>
        <end position="118"/>
    </location>
</feature>
<dbReference type="GO" id="GO:0004301">
    <property type="term" value="F:epoxide hydrolase activity"/>
    <property type="evidence" value="ECO:0007669"/>
    <property type="project" value="UniProtKB-EC"/>
</dbReference>
<dbReference type="EMBL" id="CAADFC020000033">
    <property type="protein sequence ID" value="VIO79980.1"/>
    <property type="molecule type" value="Genomic_DNA"/>
</dbReference>
<evidence type="ECO:0000256" key="1">
    <source>
        <dbReference type="ARBA" id="ARBA00022801"/>
    </source>
</evidence>
<dbReference type="Gene3D" id="3.40.50.1820">
    <property type="entry name" value="alpha/beta hydrolase"/>
    <property type="match status" value="1"/>
</dbReference>
<dbReference type="Proteomes" id="UP000328092">
    <property type="component" value="Unassembled WGS sequence"/>
</dbReference>
<gene>
    <name evidence="3" type="ORF">CI1B_83150</name>
</gene>